<accession>A0AAV7RCA9</accession>
<proteinExistence type="predicted"/>
<dbReference type="PANTHER" id="PTHR33198:SF19">
    <property type="entry name" value="CCHC-TYPE DOMAIN-CONTAINING PROTEIN"/>
    <property type="match status" value="1"/>
</dbReference>
<evidence type="ECO:0000313" key="2">
    <source>
        <dbReference type="Proteomes" id="UP001066276"/>
    </source>
</evidence>
<keyword evidence="2" id="KW-1185">Reference proteome</keyword>
<organism evidence="1 2">
    <name type="scientific">Pleurodeles waltl</name>
    <name type="common">Iberian ribbed newt</name>
    <dbReference type="NCBI Taxonomy" id="8319"/>
    <lineage>
        <taxon>Eukaryota</taxon>
        <taxon>Metazoa</taxon>
        <taxon>Chordata</taxon>
        <taxon>Craniata</taxon>
        <taxon>Vertebrata</taxon>
        <taxon>Euteleostomi</taxon>
        <taxon>Amphibia</taxon>
        <taxon>Batrachia</taxon>
        <taxon>Caudata</taxon>
        <taxon>Salamandroidea</taxon>
        <taxon>Salamandridae</taxon>
        <taxon>Pleurodelinae</taxon>
        <taxon>Pleurodeles</taxon>
    </lineage>
</organism>
<gene>
    <name evidence="1" type="ORF">NDU88_001928</name>
</gene>
<reference evidence="1" key="1">
    <citation type="journal article" date="2022" name="bioRxiv">
        <title>Sequencing and chromosome-scale assembly of the giantPleurodeles waltlgenome.</title>
        <authorList>
            <person name="Brown T."/>
            <person name="Elewa A."/>
            <person name="Iarovenko S."/>
            <person name="Subramanian E."/>
            <person name="Araus A.J."/>
            <person name="Petzold A."/>
            <person name="Susuki M."/>
            <person name="Suzuki K.-i.T."/>
            <person name="Hayashi T."/>
            <person name="Toyoda A."/>
            <person name="Oliveira C."/>
            <person name="Osipova E."/>
            <person name="Leigh N.D."/>
            <person name="Simon A."/>
            <person name="Yun M.H."/>
        </authorList>
    </citation>
    <scope>NUCLEOTIDE SEQUENCE</scope>
    <source>
        <strain evidence="1">20211129_DDA</strain>
        <tissue evidence="1">Liver</tissue>
    </source>
</reference>
<evidence type="ECO:0000313" key="1">
    <source>
        <dbReference type="EMBL" id="KAJ1149110.1"/>
    </source>
</evidence>
<dbReference type="AlphaFoldDB" id="A0AAV7RCA9"/>
<protein>
    <submittedName>
        <fullName evidence="1">Uncharacterized protein</fullName>
    </submittedName>
</protein>
<sequence length="192" mass="21699">MGDGQPSNVFEMSIQMLDLQFIPKTNLVLQRHKFFSRVQQRDEDIVSYVASLRGLGLSCEFDHLLDSLIRDQLVRCASDKRIREKLLMKDPNLEEAILIAKKMEHAAVWLQEMDVKSIQVEQAVVAEVNKKEEPRSATRWNRCDKNGDDVSLLHASVSAPVEELSAPVSEVVITDAEVSTKCVDIKYGCEVI</sequence>
<dbReference type="PANTHER" id="PTHR33198">
    <property type="entry name" value="ANK_REP_REGION DOMAIN-CONTAINING PROTEIN-RELATED"/>
    <property type="match status" value="1"/>
</dbReference>
<dbReference type="EMBL" id="JANPWB010000009">
    <property type="protein sequence ID" value="KAJ1149110.1"/>
    <property type="molecule type" value="Genomic_DNA"/>
</dbReference>
<name>A0AAV7RCA9_PLEWA</name>
<dbReference type="Proteomes" id="UP001066276">
    <property type="component" value="Chromosome 5"/>
</dbReference>
<comment type="caution">
    <text evidence="1">The sequence shown here is derived from an EMBL/GenBank/DDBJ whole genome shotgun (WGS) entry which is preliminary data.</text>
</comment>